<evidence type="ECO:0000313" key="3">
    <source>
        <dbReference type="Proteomes" id="UP000215127"/>
    </source>
</evidence>
<evidence type="ECO:0000256" key="1">
    <source>
        <dbReference type="SAM" id="SignalP"/>
    </source>
</evidence>
<evidence type="ECO:0000313" key="2">
    <source>
        <dbReference type="EMBL" id="SMQ54427.1"/>
    </source>
</evidence>
<keyword evidence="1" id="KW-0732">Signal</keyword>
<protein>
    <submittedName>
        <fullName evidence="2">Uncharacterized protein</fullName>
    </submittedName>
</protein>
<keyword evidence="3" id="KW-1185">Reference proteome</keyword>
<sequence length="208" mass="21808">MRIQTFQSLAWLAITTLVTSVSAQDYNFVGALQIVNGVPSGAGTWQGSSGSGTNAVQAQCPADHPVSCTNLNQPNYCCPSNNVCSYANGIVACCPQGQTCTGYAQPSQWQPPPATTYYQPPTPTTVYAGVAGGYIAPAAKPTTVYNNPPQFCRTIYAHGPGLPTTQPGDCGTILIVEGGSGRVGIDWRTIMIATGMPMLGAMVLAWRR</sequence>
<dbReference type="EMBL" id="LT853701">
    <property type="protein sequence ID" value="SMQ54427.1"/>
    <property type="molecule type" value="Genomic_DNA"/>
</dbReference>
<name>A0A1X7S5D9_ZYMT9</name>
<accession>A0A1X7S5D9</accession>
<dbReference type="AlphaFoldDB" id="A0A1X7S5D9"/>
<proteinExistence type="predicted"/>
<feature type="chain" id="PRO_5012440189" evidence="1">
    <location>
        <begin position="24"/>
        <end position="208"/>
    </location>
</feature>
<dbReference type="Proteomes" id="UP000215127">
    <property type="component" value="Chromosome 10"/>
</dbReference>
<organism evidence="2 3">
    <name type="scientific">Zymoseptoria tritici (strain ST99CH_3D7)</name>
    <dbReference type="NCBI Taxonomy" id="1276538"/>
    <lineage>
        <taxon>Eukaryota</taxon>
        <taxon>Fungi</taxon>
        <taxon>Dikarya</taxon>
        <taxon>Ascomycota</taxon>
        <taxon>Pezizomycotina</taxon>
        <taxon>Dothideomycetes</taxon>
        <taxon>Dothideomycetidae</taxon>
        <taxon>Mycosphaerellales</taxon>
        <taxon>Mycosphaerellaceae</taxon>
        <taxon>Zymoseptoria</taxon>
    </lineage>
</organism>
<gene>
    <name evidence="2" type="ORF">ZT3D7_G9582</name>
</gene>
<feature type="signal peptide" evidence="1">
    <location>
        <begin position="1"/>
        <end position="23"/>
    </location>
</feature>
<reference evidence="2 3" key="1">
    <citation type="submission" date="2016-06" db="EMBL/GenBank/DDBJ databases">
        <authorList>
            <person name="Kjaerup R.B."/>
            <person name="Dalgaard T.S."/>
            <person name="Juul-Madsen H.R."/>
        </authorList>
    </citation>
    <scope>NUCLEOTIDE SEQUENCE [LARGE SCALE GENOMIC DNA]</scope>
</reference>